<dbReference type="GO" id="GO:0016740">
    <property type="term" value="F:transferase activity"/>
    <property type="evidence" value="ECO:0007669"/>
    <property type="project" value="UniProtKB-KW"/>
</dbReference>
<keyword evidence="2" id="KW-0315">Glutamine amidotransferase</keyword>
<dbReference type="InterPro" id="IPR029062">
    <property type="entry name" value="Class_I_gatase-like"/>
</dbReference>
<dbReference type="InterPro" id="IPR044992">
    <property type="entry name" value="ChyE-like"/>
</dbReference>
<keyword evidence="3" id="KW-1185">Reference proteome</keyword>
<proteinExistence type="predicted"/>
<evidence type="ECO:0000259" key="1">
    <source>
        <dbReference type="Pfam" id="PF00117"/>
    </source>
</evidence>
<dbReference type="KEGG" id="ome:OLMES_4806"/>
<dbReference type="InterPro" id="IPR017926">
    <property type="entry name" value="GATASE"/>
</dbReference>
<dbReference type="PROSITE" id="PS51273">
    <property type="entry name" value="GATASE_TYPE_1"/>
    <property type="match status" value="1"/>
</dbReference>
<dbReference type="PANTHER" id="PTHR42695:SF5">
    <property type="entry name" value="GLUTAMINE AMIDOTRANSFERASE YLR126C-RELATED"/>
    <property type="match status" value="1"/>
</dbReference>
<evidence type="ECO:0000313" key="2">
    <source>
        <dbReference type="EMBL" id="ARU58795.1"/>
    </source>
</evidence>
<gene>
    <name evidence="2" type="ORF">OLMES_4806</name>
</gene>
<dbReference type="EMBL" id="CP021425">
    <property type="protein sequence ID" value="ARU58795.1"/>
    <property type="molecule type" value="Genomic_DNA"/>
</dbReference>
<sequence>MLLQIRDQESVRREEHESFCRYSGLEPEQVDVLNVFEEPHFSPERAGSYDAVFVGGASEANVMQPERYPFVMDCQRLLVFSLERDIPVFASCFGFQLAVLALGGEIVHQETDFEMGTIPIEVSEGAVEDPLFRDTPQNFMAVSVHQQKATTIPVSCEILAFTSECVHAFRVKGKPFWAFQFHPEVDKRVLVERLTFYRDKYTANRDHLNQVLAKAVETPESNRLLHKFIRRVLLNATNEVR</sequence>
<dbReference type="GO" id="GO:0005829">
    <property type="term" value="C:cytosol"/>
    <property type="evidence" value="ECO:0007669"/>
    <property type="project" value="TreeGrafter"/>
</dbReference>
<feature type="domain" description="Glutamine amidotransferase" evidence="1">
    <location>
        <begin position="78"/>
        <end position="188"/>
    </location>
</feature>
<dbReference type="PANTHER" id="PTHR42695">
    <property type="entry name" value="GLUTAMINE AMIDOTRANSFERASE YLR126C-RELATED"/>
    <property type="match status" value="1"/>
</dbReference>
<dbReference type="SUPFAM" id="SSF52317">
    <property type="entry name" value="Class I glutamine amidotransferase-like"/>
    <property type="match status" value="1"/>
</dbReference>
<dbReference type="AlphaFoldDB" id="A0A1Y0IGZ4"/>
<organism evidence="2 3">
    <name type="scientific">Oleiphilus messinensis</name>
    <dbReference type="NCBI Taxonomy" id="141451"/>
    <lineage>
        <taxon>Bacteria</taxon>
        <taxon>Pseudomonadati</taxon>
        <taxon>Pseudomonadota</taxon>
        <taxon>Gammaproteobacteria</taxon>
        <taxon>Oceanospirillales</taxon>
        <taxon>Oleiphilaceae</taxon>
        <taxon>Oleiphilus</taxon>
    </lineage>
</organism>
<protein>
    <submittedName>
        <fullName evidence="2">Glutamine amidotransferase</fullName>
    </submittedName>
</protein>
<dbReference type="Proteomes" id="UP000196027">
    <property type="component" value="Chromosome"/>
</dbReference>
<accession>A0A1Y0IGZ4</accession>
<reference evidence="2 3" key="1">
    <citation type="submission" date="2017-05" db="EMBL/GenBank/DDBJ databases">
        <title>Genomic insights into alkan degradation activity of Oleiphilus messinensis.</title>
        <authorList>
            <person name="Kozyavkin S.A."/>
            <person name="Slesarev A.I."/>
            <person name="Golyshin P.N."/>
            <person name="Korzhenkov A."/>
            <person name="Golyshina O.N."/>
            <person name="Toshchakov S.V."/>
        </authorList>
    </citation>
    <scope>NUCLEOTIDE SEQUENCE [LARGE SCALE GENOMIC DNA]</scope>
    <source>
        <strain evidence="2 3">ME102</strain>
    </source>
</reference>
<name>A0A1Y0IGZ4_9GAMM</name>
<evidence type="ECO:0000313" key="3">
    <source>
        <dbReference type="Proteomes" id="UP000196027"/>
    </source>
</evidence>
<dbReference type="Pfam" id="PF00117">
    <property type="entry name" value="GATase"/>
    <property type="match status" value="1"/>
</dbReference>
<dbReference type="CDD" id="cd01741">
    <property type="entry name" value="GATase1_1"/>
    <property type="match status" value="1"/>
</dbReference>
<keyword evidence="2" id="KW-0808">Transferase</keyword>
<dbReference type="Gene3D" id="3.40.50.880">
    <property type="match status" value="1"/>
</dbReference>